<dbReference type="InterPro" id="IPR020476">
    <property type="entry name" value="Nudix_hydrolase"/>
</dbReference>
<dbReference type="PANTHER" id="PTHR16099:SF5">
    <property type="entry name" value="NUCLEOTIDE TRIPHOSPHATE DIPHOSPHATASE NUDT15"/>
    <property type="match status" value="1"/>
</dbReference>
<organism evidence="4 5">
    <name type="scientific">Candidatus Uhrbacteria bacterium CG_4_10_14_0_8_um_filter_58_22</name>
    <dbReference type="NCBI Taxonomy" id="1975029"/>
    <lineage>
        <taxon>Bacteria</taxon>
        <taxon>Candidatus Uhriibacteriota</taxon>
    </lineage>
</organism>
<dbReference type="PROSITE" id="PS00893">
    <property type="entry name" value="NUDIX_BOX"/>
    <property type="match status" value="1"/>
</dbReference>
<evidence type="ECO:0000313" key="5">
    <source>
        <dbReference type="Proteomes" id="UP000230973"/>
    </source>
</evidence>
<dbReference type="Proteomes" id="UP000230973">
    <property type="component" value="Unassembled WGS sequence"/>
</dbReference>
<dbReference type="Pfam" id="PF00293">
    <property type="entry name" value="NUDIX"/>
    <property type="match status" value="1"/>
</dbReference>
<dbReference type="GO" id="GO:0006203">
    <property type="term" value="P:dGTP catabolic process"/>
    <property type="evidence" value="ECO:0007669"/>
    <property type="project" value="TreeGrafter"/>
</dbReference>
<keyword evidence="1 2" id="KW-0378">Hydrolase</keyword>
<evidence type="ECO:0000259" key="3">
    <source>
        <dbReference type="PROSITE" id="PS51462"/>
    </source>
</evidence>
<dbReference type="InterPro" id="IPR000086">
    <property type="entry name" value="NUDIX_hydrolase_dom"/>
</dbReference>
<accession>A0A2M7QBU9</accession>
<dbReference type="Gene3D" id="3.90.79.10">
    <property type="entry name" value="Nucleoside Triphosphate Pyrophosphohydrolase"/>
    <property type="match status" value="1"/>
</dbReference>
<reference evidence="5" key="1">
    <citation type="submission" date="2017-09" db="EMBL/GenBank/DDBJ databases">
        <title>Depth-based differentiation of microbial function through sediment-hosted aquifers and enrichment of novel symbionts in the deep terrestrial subsurface.</title>
        <authorList>
            <person name="Probst A.J."/>
            <person name="Ladd B."/>
            <person name="Jarett J.K."/>
            <person name="Geller-Mcgrath D.E."/>
            <person name="Sieber C.M.K."/>
            <person name="Emerson J.B."/>
            <person name="Anantharaman K."/>
            <person name="Thomas B.C."/>
            <person name="Malmstrom R."/>
            <person name="Stieglmeier M."/>
            <person name="Klingl A."/>
            <person name="Woyke T."/>
            <person name="Ryan C.M."/>
            <person name="Banfield J.F."/>
        </authorList>
    </citation>
    <scope>NUCLEOTIDE SEQUENCE [LARGE SCALE GENOMIC DNA]</scope>
</reference>
<dbReference type="InterPro" id="IPR020084">
    <property type="entry name" value="NUDIX_hydrolase_CS"/>
</dbReference>
<dbReference type="AlphaFoldDB" id="A0A2M7QBU9"/>
<dbReference type="CDD" id="cd04678">
    <property type="entry name" value="NUDIX_MTH2_Nudt15"/>
    <property type="match status" value="1"/>
</dbReference>
<evidence type="ECO:0000256" key="2">
    <source>
        <dbReference type="RuleBase" id="RU003476"/>
    </source>
</evidence>
<feature type="domain" description="Nudix hydrolase" evidence="3">
    <location>
        <begin position="7"/>
        <end position="138"/>
    </location>
</feature>
<gene>
    <name evidence="4" type="ORF">COY93_01045</name>
</gene>
<dbReference type="InterPro" id="IPR015797">
    <property type="entry name" value="NUDIX_hydrolase-like_dom_sf"/>
</dbReference>
<evidence type="ECO:0000313" key="4">
    <source>
        <dbReference type="EMBL" id="PIY63253.1"/>
    </source>
</evidence>
<dbReference type="GO" id="GO:0005829">
    <property type="term" value="C:cytosol"/>
    <property type="evidence" value="ECO:0007669"/>
    <property type="project" value="TreeGrafter"/>
</dbReference>
<comment type="caution">
    <text evidence="4">The sequence shown here is derived from an EMBL/GenBank/DDBJ whole genome shotgun (WGS) entry which is preliminary data.</text>
</comment>
<dbReference type="EMBL" id="PFLC01000011">
    <property type="protein sequence ID" value="PIY63253.1"/>
    <property type="molecule type" value="Genomic_DNA"/>
</dbReference>
<dbReference type="PANTHER" id="PTHR16099">
    <property type="entry name" value="8-OXO-DGTP DIPHOSPHATES NUDT15"/>
    <property type="match status" value="1"/>
</dbReference>
<sequence>MSNDKRYPLIGVGVMIRNERGKILMGLRRGSHGAGEWCFPGGHLDFGETIFQTAEREVLEETGLNVRTVELFSVSDDFRYIDTDGKHYVTIGVLAEYLEGEPQLLETDRCDEWRWFAPDALPDNLFEGTWWMIENSRSGRIYEPARKSETVTAT</sequence>
<evidence type="ECO:0000256" key="1">
    <source>
        <dbReference type="ARBA" id="ARBA00022801"/>
    </source>
</evidence>
<dbReference type="FunFam" id="3.90.79.10:FF:000060">
    <property type="entry name" value="Nudix hydrolase 1"/>
    <property type="match status" value="1"/>
</dbReference>
<protein>
    <recommendedName>
        <fullName evidence="3">Nudix hydrolase domain-containing protein</fullName>
    </recommendedName>
</protein>
<proteinExistence type="inferred from homology"/>
<name>A0A2M7QBU9_9BACT</name>
<dbReference type="PRINTS" id="PR00502">
    <property type="entry name" value="NUDIXFAMILY"/>
</dbReference>
<dbReference type="SUPFAM" id="SSF55811">
    <property type="entry name" value="Nudix"/>
    <property type="match status" value="1"/>
</dbReference>
<dbReference type="GO" id="GO:0035539">
    <property type="term" value="F:8-oxo-7,8-dihydrodeoxyguanosine triphosphate pyrophosphatase activity"/>
    <property type="evidence" value="ECO:0007669"/>
    <property type="project" value="TreeGrafter"/>
</dbReference>
<comment type="similarity">
    <text evidence="2">Belongs to the Nudix hydrolase family.</text>
</comment>
<dbReference type="PROSITE" id="PS51462">
    <property type="entry name" value="NUDIX"/>
    <property type="match status" value="1"/>
</dbReference>